<evidence type="ECO:0000259" key="11">
    <source>
        <dbReference type="PROSITE" id="PS51192"/>
    </source>
</evidence>
<dbReference type="SMART" id="SM00487">
    <property type="entry name" value="DEXDc"/>
    <property type="match status" value="1"/>
</dbReference>
<evidence type="ECO:0000256" key="5">
    <source>
        <dbReference type="ARBA" id="ARBA00022801"/>
    </source>
</evidence>
<protein>
    <recommendedName>
        <fullName evidence="9">ATP-dependent RNA helicase</fullName>
        <ecNumber evidence="9">3.6.4.13</ecNumber>
    </recommendedName>
</protein>
<dbReference type="Pfam" id="PF00270">
    <property type="entry name" value="DEAD"/>
    <property type="match status" value="1"/>
</dbReference>
<comment type="function">
    <text evidence="9">RNA helicase.</text>
</comment>
<evidence type="ECO:0000256" key="8">
    <source>
        <dbReference type="ARBA" id="ARBA00022884"/>
    </source>
</evidence>
<dbReference type="GO" id="GO:0005730">
    <property type="term" value="C:nucleolus"/>
    <property type="evidence" value="ECO:0007669"/>
    <property type="project" value="UniProtKB-SubCell"/>
</dbReference>
<dbReference type="InterPro" id="IPR001650">
    <property type="entry name" value="Helicase_C-like"/>
</dbReference>
<dbReference type="SUPFAM" id="SSF52540">
    <property type="entry name" value="P-loop containing nucleoside triphosphate hydrolases"/>
    <property type="match status" value="2"/>
</dbReference>
<feature type="compositionally biased region" description="Basic residues" evidence="10">
    <location>
        <begin position="32"/>
        <end position="41"/>
    </location>
</feature>
<feature type="compositionally biased region" description="Basic and acidic residues" evidence="10">
    <location>
        <begin position="729"/>
        <end position="749"/>
    </location>
</feature>
<dbReference type="InterPro" id="IPR011545">
    <property type="entry name" value="DEAD/DEAH_box_helicase_dom"/>
</dbReference>
<evidence type="ECO:0000256" key="2">
    <source>
        <dbReference type="ARBA" id="ARBA00022517"/>
    </source>
</evidence>
<feature type="domain" description="Helicase ATP-binding" evidence="11">
    <location>
        <begin position="151"/>
        <end position="373"/>
    </location>
</feature>
<accession>A0A9P5NTY5</accession>
<dbReference type="EC" id="3.6.4.13" evidence="9"/>
<keyword evidence="2" id="KW-0690">Ribosome biogenesis</keyword>
<keyword evidence="8 9" id="KW-0694">RNA-binding</keyword>
<feature type="compositionally biased region" description="Basic and acidic residues" evidence="10">
    <location>
        <begin position="53"/>
        <end position="63"/>
    </location>
</feature>
<evidence type="ECO:0000259" key="12">
    <source>
        <dbReference type="PROSITE" id="PS51194"/>
    </source>
</evidence>
<evidence type="ECO:0000313" key="13">
    <source>
        <dbReference type="EMBL" id="KAF8904449.1"/>
    </source>
</evidence>
<comment type="catalytic activity">
    <reaction evidence="9">
        <text>ATP + H2O = ADP + phosphate + H(+)</text>
        <dbReference type="Rhea" id="RHEA:13065"/>
        <dbReference type="ChEBI" id="CHEBI:15377"/>
        <dbReference type="ChEBI" id="CHEBI:15378"/>
        <dbReference type="ChEBI" id="CHEBI:30616"/>
        <dbReference type="ChEBI" id="CHEBI:43474"/>
        <dbReference type="ChEBI" id="CHEBI:456216"/>
        <dbReference type="EC" id="3.6.4.13"/>
    </reaction>
</comment>
<sequence>MDDDLVLNIAVDDHVPTKSTGKKSGRWTERLKAKRTLKRKSHTEGKPAATADEPPRKKVRVQDEAFTPQPKPARPTQIISSLFSYNPKVEVPAASQPVQSPVTTPSNAPLDSSTFTGLGLNPLLISHMTIKMDIHKPTAIQRAALPVLLSISPSKASRDVFLQSQTGSGKTLSYLLPIIQDLLPLSSLSYIDRSIGTLAIIIAPTRELAKQISDVLEALLKMRLRPEDDSTAESDSSTHLTRWMVSGVLVGGATRTHEKAKLRKGLPILVSTPGRLLDHLQNTSSFNVGKCRWLVLDEADQLMELGFEETIKGIVQGLDGRQRLAKQAMEEGKSMEVGGWDWERRRRTILCSATIREDVQKLAGTALTNPLMIKPTEADKDEQKSDTAGPVTETLTPPSQLSQKYVTVPLKLRLVSLVALLRKLAAETHGRRGIKIIIFLSCTDSVDFHWNLFGGSAMDGAESQSSDNDSEEEEKDEMEVAPKSSDPQKVQATCSLLPGMTIFRLHGSLPTPIRLAALKGFAGSQVKNKPVQETSSILFCTSVAARGLDLPLVRAVIQYDLPTEGGATEYVHRVGRTARAGKGGEAWSFVAPSEVEWVKWVEGKMQGEKNEESSSKVSLQAVSAEDLLRAGFGGKGSEYEERATEVQLAFERWVLRSKDNASLARNAFHSHMRAYATHPSSEKHIFHIRNLHLGHLAKAFALREAPKSVKGGGNTSKQKTPKTKPHRAANKDKGEDWDRDHSGDAEKRMQAVVRARGRLTKKGGVMASTGASEFQISGGYDLEKLVSAK</sequence>
<comment type="subcellular location">
    <subcellularLocation>
        <location evidence="1">Nucleus</location>
        <location evidence="1">Nucleolus</location>
    </subcellularLocation>
</comment>
<dbReference type="GO" id="GO:0003723">
    <property type="term" value="F:RNA binding"/>
    <property type="evidence" value="ECO:0007669"/>
    <property type="project" value="UniProtKB-UniRule"/>
</dbReference>
<dbReference type="InterPro" id="IPR014001">
    <property type="entry name" value="Helicase_ATP-bd"/>
</dbReference>
<feature type="compositionally biased region" description="Basic residues" evidence="10">
    <location>
        <begin position="719"/>
        <end position="728"/>
    </location>
</feature>
<evidence type="ECO:0000256" key="3">
    <source>
        <dbReference type="ARBA" id="ARBA00022552"/>
    </source>
</evidence>
<keyword evidence="5 9" id="KW-0378">Hydrolase</keyword>
<keyword evidence="6 9" id="KW-0347">Helicase</keyword>
<dbReference type="PROSITE" id="PS51194">
    <property type="entry name" value="HELICASE_CTER"/>
    <property type="match status" value="1"/>
</dbReference>
<dbReference type="PANTHER" id="PTHR24031">
    <property type="entry name" value="RNA HELICASE"/>
    <property type="match status" value="1"/>
</dbReference>
<evidence type="ECO:0000256" key="10">
    <source>
        <dbReference type="SAM" id="MobiDB-lite"/>
    </source>
</evidence>
<proteinExistence type="inferred from homology"/>
<dbReference type="PROSITE" id="PS51192">
    <property type="entry name" value="HELICASE_ATP_BIND_1"/>
    <property type="match status" value="1"/>
</dbReference>
<dbReference type="GO" id="GO:0006364">
    <property type="term" value="P:rRNA processing"/>
    <property type="evidence" value="ECO:0007669"/>
    <property type="project" value="UniProtKB-KW"/>
</dbReference>
<evidence type="ECO:0000256" key="9">
    <source>
        <dbReference type="RuleBase" id="RU365068"/>
    </source>
</evidence>
<dbReference type="GO" id="GO:0016787">
    <property type="term" value="F:hydrolase activity"/>
    <property type="evidence" value="ECO:0007669"/>
    <property type="project" value="UniProtKB-KW"/>
</dbReference>
<dbReference type="GO" id="GO:0003724">
    <property type="term" value="F:RNA helicase activity"/>
    <property type="evidence" value="ECO:0007669"/>
    <property type="project" value="UniProtKB-EC"/>
</dbReference>
<comment type="similarity">
    <text evidence="9">Belongs to the DEAD box helicase family.</text>
</comment>
<dbReference type="GO" id="GO:0005524">
    <property type="term" value="F:ATP binding"/>
    <property type="evidence" value="ECO:0007669"/>
    <property type="project" value="UniProtKB-UniRule"/>
</dbReference>
<gene>
    <name evidence="13" type="ORF">CPB84DRAFT_1845397</name>
</gene>
<dbReference type="Proteomes" id="UP000724874">
    <property type="component" value="Unassembled WGS sequence"/>
</dbReference>
<comment type="caution">
    <text evidence="13">The sequence shown here is derived from an EMBL/GenBank/DDBJ whole genome shotgun (WGS) entry which is preliminary data.</text>
</comment>
<keyword evidence="3" id="KW-0698">rRNA processing</keyword>
<dbReference type="AlphaFoldDB" id="A0A9P5NTY5"/>
<evidence type="ECO:0000313" key="14">
    <source>
        <dbReference type="Proteomes" id="UP000724874"/>
    </source>
</evidence>
<feature type="region of interest" description="Disordered" evidence="10">
    <location>
        <begin position="459"/>
        <end position="487"/>
    </location>
</feature>
<keyword evidence="7 9" id="KW-0067">ATP-binding</keyword>
<keyword evidence="4 9" id="KW-0547">Nucleotide-binding</keyword>
<evidence type="ECO:0000256" key="7">
    <source>
        <dbReference type="ARBA" id="ARBA00022840"/>
    </source>
</evidence>
<feature type="compositionally biased region" description="Basic and acidic residues" evidence="10">
    <location>
        <begin position="376"/>
        <end position="385"/>
    </location>
</feature>
<dbReference type="CDD" id="cd17949">
    <property type="entry name" value="DEADc_DDX31"/>
    <property type="match status" value="1"/>
</dbReference>
<evidence type="ECO:0000256" key="1">
    <source>
        <dbReference type="ARBA" id="ARBA00004604"/>
    </source>
</evidence>
<dbReference type="CDD" id="cd18787">
    <property type="entry name" value="SF2_C_DEAD"/>
    <property type="match status" value="1"/>
</dbReference>
<feature type="compositionally biased region" description="Acidic residues" evidence="10">
    <location>
        <begin position="468"/>
        <end position="479"/>
    </location>
</feature>
<evidence type="ECO:0000256" key="6">
    <source>
        <dbReference type="ARBA" id="ARBA00022806"/>
    </source>
</evidence>
<dbReference type="Pfam" id="PF13959">
    <property type="entry name" value="CTE_SPB4"/>
    <property type="match status" value="1"/>
</dbReference>
<dbReference type="Gene3D" id="3.40.50.300">
    <property type="entry name" value="P-loop containing nucleotide triphosphate hydrolases"/>
    <property type="match status" value="2"/>
</dbReference>
<dbReference type="OrthoDB" id="422663at2759"/>
<dbReference type="InterPro" id="IPR025313">
    <property type="entry name" value="SPB4-like_CTE"/>
</dbReference>
<dbReference type="SMART" id="SM00490">
    <property type="entry name" value="HELICc"/>
    <property type="match status" value="1"/>
</dbReference>
<dbReference type="EMBL" id="JADNYJ010000026">
    <property type="protein sequence ID" value="KAF8904449.1"/>
    <property type="molecule type" value="Genomic_DNA"/>
</dbReference>
<keyword evidence="14" id="KW-1185">Reference proteome</keyword>
<feature type="region of interest" description="Disordered" evidence="10">
    <location>
        <begin position="374"/>
        <end position="397"/>
    </location>
</feature>
<feature type="region of interest" description="Disordered" evidence="10">
    <location>
        <begin position="13"/>
        <end position="75"/>
    </location>
</feature>
<name>A0A9P5NTY5_GYMJU</name>
<reference evidence="13" key="1">
    <citation type="submission" date="2020-11" db="EMBL/GenBank/DDBJ databases">
        <authorList>
            <consortium name="DOE Joint Genome Institute"/>
            <person name="Ahrendt S."/>
            <person name="Riley R."/>
            <person name="Andreopoulos W."/>
            <person name="LaButti K."/>
            <person name="Pangilinan J."/>
            <person name="Ruiz-duenas F.J."/>
            <person name="Barrasa J.M."/>
            <person name="Sanchez-Garcia M."/>
            <person name="Camarero S."/>
            <person name="Miyauchi S."/>
            <person name="Serrano A."/>
            <person name="Linde D."/>
            <person name="Babiker R."/>
            <person name="Drula E."/>
            <person name="Ayuso-Fernandez I."/>
            <person name="Pacheco R."/>
            <person name="Padilla G."/>
            <person name="Ferreira P."/>
            <person name="Barriuso J."/>
            <person name="Kellner H."/>
            <person name="Castanera R."/>
            <person name="Alfaro M."/>
            <person name="Ramirez L."/>
            <person name="Pisabarro A.G."/>
            <person name="Kuo A."/>
            <person name="Tritt A."/>
            <person name="Lipzen A."/>
            <person name="He G."/>
            <person name="Yan M."/>
            <person name="Ng V."/>
            <person name="Cullen D."/>
            <person name="Martin F."/>
            <person name="Rosso M.-N."/>
            <person name="Henrissat B."/>
            <person name="Hibbett D."/>
            <person name="Martinez A.T."/>
            <person name="Grigoriev I.V."/>
        </authorList>
    </citation>
    <scope>NUCLEOTIDE SEQUENCE</scope>
    <source>
        <strain evidence="13">AH 44721</strain>
    </source>
</reference>
<dbReference type="InterPro" id="IPR027417">
    <property type="entry name" value="P-loop_NTPase"/>
</dbReference>
<dbReference type="Pfam" id="PF00271">
    <property type="entry name" value="Helicase_C"/>
    <property type="match status" value="1"/>
</dbReference>
<feature type="domain" description="Helicase C-terminal" evidence="12">
    <location>
        <begin position="416"/>
        <end position="623"/>
    </location>
</feature>
<dbReference type="SMART" id="SM01178">
    <property type="entry name" value="DUF4217"/>
    <property type="match status" value="1"/>
</dbReference>
<feature type="region of interest" description="Disordered" evidence="10">
    <location>
        <begin position="704"/>
        <end position="770"/>
    </location>
</feature>
<organism evidence="13 14">
    <name type="scientific">Gymnopilus junonius</name>
    <name type="common">Spectacular rustgill mushroom</name>
    <name type="synonym">Gymnopilus spectabilis subsp. junonius</name>
    <dbReference type="NCBI Taxonomy" id="109634"/>
    <lineage>
        <taxon>Eukaryota</taxon>
        <taxon>Fungi</taxon>
        <taxon>Dikarya</taxon>
        <taxon>Basidiomycota</taxon>
        <taxon>Agaricomycotina</taxon>
        <taxon>Agaricomycetes</taxon>
        <taxon>Agaricomycetidae</taxon>
        <taxon>Agaricales</taxon>
        <taxon>Agaricineae</taxon>
        <taxon>Hymenogastraceae</taxon>
        <taxon>Gymnopilus</taxon>
    </lineage>
</organism>
<evidence type="ECO:0000256" key="4">
    <source>
        <dbReference type="ARBA" id="ARBA00022741"/>
    </source>
</evidence>
<comment type="domain">
    <text evidence="9">The Q motif is unique to and characteristic of the DEAD box family of RNA helicases and controls ATP binding and hydrolysis.</text>
</comment>